<feature type="signal peptide" evidence="1">
    <location>
        <begin position="1"/>
        <end position="23"/>
    </location>
</feature>
<dbReference type="Pfam" id="PF00050">
    <property type="entry name" value="Kazal_1"/>
    <property type="match status" value="1"/>
</dbReference>
<dbReference type="Gene3D" id="3.30.60.30">
    <property type="match status" value="1"/>
</dbReference>
<reference evidence="3 4" key="1">
    <citation type="journal article" date="2007" name="Nature">
        <title>Evolution of genes and genomes on the Drosophila phylogeny.</title>
        <authorList>
            <consortium name="Drosophila 12 Genomes Consortium"/>
            <person name="Clark A.G."/>
            <person name="Eisen M.B."/>
            <person name="Smith D.R."/>
            <person name="Bergman C.M."/>
            <person name="Oliver B."/>
            <person name="Markow T.A."/>
            <person name="Kaufman T.C."/>
            <person name="Kellis M."/>
            <person name="Gelbart W."/>
            <person name="Iyer V.N."/>
            <person name="Pollard D.A."/>
            <person name="Sackton T.B."/>
            <person name="Larracuente A.M."/>
            <person name="Singh N.D."/>
            <person name="Abad J.P."/>
            <person name="Abt D.N."/>
            <person name="Adryan B."/>
            <person name="Aguade M."/>
            <person name="Akashi H."/>
            <person name="Anderson W.W."/>
            <person name="Aquadro C.F."/>
            <person name="Ardell D.H."/>
            <person name="Arguello R."/>
            <person name="Artieri C.G."/>
            <person name="Barbash D.A."/>
            <person name="Barker D."/>
            <person name="Barsanti P."/>
            <person name="Batterham P."/>
            <person name="Batzoglou S."/>
            <person name="Begun D."/>
            <person name="Bhutkar A."/>
            <person name="Blanco E."/>
            <person name="Bosak S.A."/>
            <person name="Bradley R.K."/>
            <person name="Brand A.D."/>
            <person name="Brent M.R."/>
            <person name="Brooks A.N."/>
            <person name="Brown R.H."/>
            <person name="Butlin R.K."/>
            <person name="Caggese C."/>
            <person name="Calvi B.R."/>
            <person name="Bernardo de Carvalho A."/>
            <person name="Caspi A."/>
            <person name="Castrezana S."/>
            <person name="Celniker S.E."/>
            <person name="Chang J.L."/>
            <person name="Chapple C."/>
            <person name="Chatterji S."/>
            <person name="Chinwalla A."/>
            <person name="Civetta A."/>
            <person name="Clifton S.W."/>
            <person name="Comeron J.M."/>
            <person name="Costello J.C."/>
            <person name="Coyne J.A."/>
            <person name="Daub J."/>
            <person name="David R.G."/>
            <person name="Delcher A.L."/>
            <person name="Delehaunty K."/>
            <person name="Do C.B."/>
            <person name="Ebling H."/>
            <person name="Edwards K."/>
            <person name="Eickbush T."/>
            <person name="Evans J.D."/>
            <person name="Filipski A."/>
            <person name="Findeiss S."/>
            <person name="Freyhult E."/>
            <person name="Fulton L."/>
            <person name="Fulton R."/>
            <person name="Garcia A.C."/>
            <person name="Gardiner A."/>
            <person name="Garfield D.A."/>
            <person name="Garvin B.E."/>
            <person name="Gibson G."/>
            <person name="Gilbert D."/>
            <person name="Gnerre S."/>
            <person name="Godfrey J."/>
            <person name="Good R."/>
            <person name="Gotea V."/>
            <person name="Gravely B."/>
            <person name="Greenberg A.J."/>
            <person name="Griffiths-Jones S."/>
            <person name="Gross S."/>
            <person name="Guigo R."/>
            <person name="Gustafson E.A."/>
            <person name="Haerty W."/>
            <person name="Hahn M.W."/>
            <person name="Halligan D.L."/>
            <person name="Halpern A.L."/>
            <person name="Halter G.M."/>
            <person name="Han M.V."/>
            <person name="Heger A."/>
            <person name="Hillier L."/>
            <person name="Hinrichs A.S."/>
            <person name="Holmes I."/>
            <person name="Hoskins R.A."/>
            <person name="Hubisz M.J."/>
            <person name="Hultmark D."/>
            <person name="Huntley M.A."/>
            <person name="Jaffe D.B."/>
            <person name="Jagadeeshan S."/>
            <person name="Jeck W.R."/>
            <person name="Johnson J."/>
            <person name="Jones C.D."/>
            <person name="Jordan W.C."/>
            <person name="Karpen G.H."/>
            <person name="Kataoka E."/>
            <person name="Keightley P.D."/>
            <person name="Kheradpour P."/>
            <person name="Kirkness E.F."/>
            <person name="Koerich L.B."/>
            <person name="Kristiansen K."/>
            <person name="Kudrna D."/>
            <person name="Kulathinal R.J."/>
            <person name="Kumar S."/>
            <person name="Kwok R."/>
            <person name="Lander E."/>
            <person name="Langley C.H."/>
            <person name="Lapoint R."/>
            <person name="Lazzaro B.P."/>
            <person name="Lee S.J."/>
            <person name="Levesque L."/>
            <person name="Li R."/>
            <person name="Lin C.F."/>
            <person name="Lin M.F."/>
            <person name="Lindblad-Toh K."/>
            <person name="Llopart A."/>
            <person name="Long M."/>
            <person name="Low L."/>
            <person name="Lozovsky E."/>
            <person name="Lu J."/>
            <person name="Luo M."/>
            <person name="Machado C.A."/>
            <person name="Makalowski W."/>
            <person name="Marzo M."/>
            <person name="Matsuda M."/>
            <person name="Matzkin L."/>
            <person name="McAllister B."/>
            <person name="McBride C.S."/>
            <person name="McKernan B."/>
            <person name="McKernan K."/>
            <person name="Mendez-Lago M."/>
            <person name="Minx P."/>
            <person name="Mollenhauer M.U."/>
            <person name="Montooth K."/>
            <person name="Mount S.M."/>
            <person name="Mu X."/>
            <person name="Myers E."/>
            <person name="Negre B."/>
            <person name="Newfeld S."/>
            <person name="Nielsen R."/>
            <person name="Noor M.A."/>
            <person name="O'Grady P."/>
            <person name="Pachter L."/>
            <person name="Papaceit M."/>
            <person name="Parisi M.J."/>
            <person name="Parisi M."/>
            <person name="Parts L."/>
            <person name="Pedersen J.S."/>
            <person name="Pesole G."/>
            <person name="Phillippy A.M."/>
            <person name="Ponting C.P."/>
            <person name="Pop M."/>
            <person name="Porcelli D."/>
            <person name="Powell J.R."/>
            <person name="Prohaska S."/>
            <person name="Pruitt K."/>
            <person name="Puig M."/>
            <person name="Quesneville H."/>
            <person name="Ram K.R."/>
            <person name="Rand D."/>
            <person name="Rasmussen M.D."/>
            <person name="Reed L.K."/>
            <person name="Reenan R."/>
            <person name="Reily A."/>
            <person name="Remington K.A."/>
            <person name="Rieger T.T."/>
            <person name="Ritchie M.G."/>
            <person name="Robin C."/>
            <person name="Rogers Y.H."/>
            <person name="Rohde C."/>
            <person name="Rozas J."/>
            <person name="Rubenfield M.J."/>
            <person name="Ruiz A."/>
            <person name="Russo S."/>
            <person name="Salzberg S.L."/>
            <person name="Sanchez-Gracia A."/>
            <person name="Saranga D.J."/>
            <person name="Sato H."/>
            <person name="Schaeffer S.W."/>
            <person name="Schatz M.C."/>
            <person name="Schlenke T."/>
            <person name="Schwartz R."/>
            <person name="Segarra C."/>
            <person name="Singh R.S."/>
            <person name="Sirot L."/>
            <person name="Sirota M."/>
            <person name="Sisneros N.B."/>
            <person name="Smith C.D."/>
            <person name="Smith T.F."/>
            <person name="Spieth J."/>
            <person name="Stage D.E."/>
            <person name="Stark A."/>
            <person name="Stephan W."/>
            <person name="Strausberg R.L."/>
            <person name="Strempel S."/>
            <person name="Sturgill D."/>
            <person name="Sutton G."/>
            <person name="Sutton G.G."/>
            <person name="Tao W."/>
            <person name="Teichmann S."/>
            <person name="Tobari Y.N."/>
            <person name="Tomimura Y."/>
            <person name="Tsolas J.M."/>
            <person name="Valente V.L."/>
            <person name="Venter E."/>
            <person name="Venter J.C."/>
            <person name="Vicario S."/>
            <person name="Vieira F.G."/>
            <person name="Vilella A.J."/>
            <person name="Villasante A."/>
            <person name="Walenz B."/>
            <person name="Wang J."/>
            <person name="Wasserman M."/>
            <person name="Watts T."/>
            <person name="Wilson D."/>
            <person name="Wilson R.K."/>
            <person name="Wing R.A."/>
            <person name="Wolfner M.F."/>
            <person name="Wong A."/>
            <person name="Wong G.K."/>
            <person name="Wu C.I."/>
            <person name="Wu G."/>
            <person name="Yamamoto D."/>
            <person name="Yang H.P."/>
            <person name="Yang S.P."/>
            <person name="Yorke J.A."/>
            <person name="Yoshida K."/>
            <person name="Zdobnov E."/>
            <person name="Zhang P."/>
            <person name="Zhang Y."/>
            <person name="Zimin A.V."/>
            <person name="Baldwin J."/>
            <person name="Abdouelleil A."/>
            <person name="Abdulkadir J."/>
            <person name="Abebe A."/>
            <person name="Abera B."/>
            <person name="Abreu J."/>
            <person name="Acer S.C."/>
            <person name="Aftuck L."/>
            <person name="Alexander A."/>
            <person name="An P."/>
            <person name="Anderson E."/>
            <person name="Anderson S."/>
            <person name="Arachi H."/>
            <person name="Azer M."/>
            <person name="Bachantsang P."/>
            <person name="Barry A."/>
            <person name="Bayul T."/>
            <person name="Berlin A."/>
            <person name="Bessette D."/>
            <person name="Bloom T."/>
            <person name="Blye J."/>
            <person name="Boguslavskiy L."/>
            <person name="Bonnet C."/>
            <person name="Boukhgalter B."/>
            <person name="Bourzgui I."/>
            <person name="Brown A."/>
            <person name="Cahill P."/>
            <person name="Channer S."/>
            <person name="Cheshatsang Y."/>
            <person name="Chuda L."/>
            <person name="Citroen M."/>
            <person name="Collymore A."/>
            <person name="Cooke P."/>
            <person name="Costello M."/>
            <person name="D'Aco K."/>
            <person name="Daza R."/>
            <person name="De Haan G."/>
            <person name="DeGray S."/>
            <person name="DeMaso C."/>
            <person name="Dhargay N."/>
            <person name="Dooley K."/>
            <person name="Dooley E."/>
            <person name="Doricent M."/>
            <person name="Dorje P."/>
            <person name="Dorjee K."/>
            <person name="Dupes A."/>
            <person name="Elong R."/>
            <person name="Falk J."/>
            <person name="Farina A."/>
            <person name="Faro S."/>
            <person name="Ferguson D."/>
            <person name="Fisher S."/>
            <person name="Foley C.D."/>
            <person name="Franke A."/>
            <person name="Friedrich D."/>
            <person name="Gadbois L."/>
            <person name="Gearin G."/>
            <person name="Gearin C.R."/>
            <person name="Giannoukos G."/>
            <person name="Goode T."/>
            <person name="Graham J."/>
            <person name="Grandbois E."/>
            <person name="Grewal S."/>
            <person name="Gyaltsen K."/>
            <person name="Hafez N."/>
            <person name="Hagos B."/>
            <person name="Hall J."/>
            <person name="Henson C."/>
            <person name="Hollinger A."/>
            <person name="Honan T."/>
            <person name="Huard M.D."/>
            <person name="Hughes L."/>
            <person name="Hurhula B."/>
            <person name="Husby M.E."/>
            <person name="Kamat A."/>
            <person name="Kanga B."/>
            <person name="Kashin S."/>
            <person name="Khazanovich D."/>
            <person name="Kisner P."/>
            <person name="Lance K."/>
            <person name="Lara M."/>
            <person name="Lee W."/>
            <person name="Lennon N."/>
            <person name="Letendre F."/>
            <person name="LeVine R."/>
            <person name="Lipovsky A."/>
            <person name="Liu X."/>
            <person name="Liu J."/>
            <person name="Liu S."/>
            <person name="Lokyitsang T."/>
            <person name="Lokyitsang Y."/>
            <person name="Lubonja R."/>
            <person name="Lui A."/>
            <person name="MacDonald P."/>
            <person name="Magnisalis V."/>
            <person name="Maru K."/>
            <person name="Matthews C."/>
            <person name="McCusker W."/>
            <person name="McDonough S."/>
            <person name="Mehta T."/>
            <person name="Meldrim J."/>
            <person name="Meneus L."/>
            <person name="Mihai O."/>
            <person name="Mihalev A."/>
            <person name="Mihova T."/>
            <person name="Mittelman R."/>
            <person name="Mlenga V."/>
            <person name="Montmayeur A."/>
            <person name="Mulrain L."/>
            <person name="Navidi A."/>
            <person name="Naylor J."/>
            <person name="Negash T."/>
            <person name="Nguyen T."/>
            <person name="Nguyen N."/>
            <person name="Nicol R."/>
            <person name="Norbu C."/>
            <person name="Norbu N."/>
            <person name="Novod N."/>
            <person name="O'Neill B."/>
            <person name="Osman S."/>
            <person name="Markiewicz E."/>
            <person name="Oyono O.L."/>
            <person name="Patti C."/>
            <person name="Phunkhang P."/>
            <person name="Pierre F."/>
            <person name="Priest M."/>
            <person name="Raghuraman S."/>
            <person name="Rege F."/>
            <person name="Reyes R."/>
            <person name="Rise C."/>
            <person name="Rogov P."/>
            <person name="Ross K."/>
            <person name="Ryan E."/>
            <person name="Settipalli S."/>
            <person name="Shea T."/>
            <person name="Sherpa N."/>
            <person name="Shi L."/>
            <person name="Shih D."/>
            <person name="Sparrow T."/>
            <person name="Spaulding J."/>
            <person name="Stalker J."/>
            <person name="Stange-Thomann N."/>
            <person name="Stavropoulos S."/>
            <person name="Stone C."/>
            <person name="Strader C."/>
            <person name="Tesfaye S."/>
            <person name="Thomson T."/>
            <person name="Thoulutsang Y."/>
            <person name="Thoulutsang D."/>
            <person name="Topham K."/>
            <person name="Topping I."/>
            <person name="Tsamla T."/>
            <person name="Vassiliev H."/>
            <person name="Vo A."/>
            <person name="Wangchuk T."/>
            <person name="Wangdi T."/>
            <person name="Weiand M."/>
            <person name="Wilkinson J."/>
            <person name="Wilson A."/>
            <person name="Yadav S."/>
            <person name="Young G."/>
            <person name="Yu Q."/>
            <person name="Zembek L."/>
            <person name="Zhong D."/>
            <person name="Zimmer A."/>
            <person name="Zwirko Z."/>
            <person name="Jaffe D.B."/>
            <person name="Alvarez P."/>
            <person name="Brockman W."/>
            <person name="Butler J."/>
            <person name="Chin C."/>
            <person name="Gnerre S."/>
            <person name="Grabherr M."/>
            <person name="Kleber M."/>
            <person name="Mauceli E."/>
            <person name="MacCallum I."/>
        </authorList>
    </citation>
    <scope>NUCLEOTIDE SEQUENCE [LARGE SCALE GENOMIC DNA]</scope>
    <source>
        <strain evidence="4">Tai18E2 / Tucson 14021-0261.01</strain>
    </source>
</reference>
<sequence>MASIAADGFFLGIVLLLIGTIHGFPSFDNTGQLQPRFQCLQSCLTTSEYNPVCSSDMVSYDNESKLNCAIQCGLDIRLAYTGKCRRPPRESLPRLPSTMSE</sequence>
<dbReference type="SUPFAM" id="SSF100895">
    <property type="entry name" value="Kazal-type serine protease inhibitors"/>
    <property type="match status" value="1"/>
</dbReference>
<dbReference type="InterPro" id="IPR036058">
    <property type="entry name" value="Kazal_dom_sf"/>
</dbReference>
<dbReference type="HOGENOM" id="CLU_2040575_0_0_1"/>
<name>B4PC30_DROYA</name>
<accession>B4PC30</accession>
<dbReference type="EMBL" id="CM000159">
    <property type="protein sequence ID" value="EDW92685.2"/>
    <property type="molecule type" value="Genomic_DNA"/>
</dbReference>
<evidence type="ECO:0000313" key="3">
    <source>
        <dbReference type="EMBL" id="EDW92685.2"/>
    </source>
</evidence>
<feature type="chain" id="PRO_5006458863" description="Kazal-like domain-containing protein" evidence="1">
    <location>
        <begin position="24"/>
        <end position="101"/>
    </location>
</feature>
<reference evidence="3 4" key="2">
    <citation type="journal article" date="2007" name="PLoS Biol.">
        <title>Principles of genome evolution in the Drosophila melanogaster species group.</title>
        <authorList>
            <person name="Ranz J.M."/>
            <person name="Maurin D."/>
            <person name="Chan Y.S."/>
            <person name="von Grotthuss M."/>
            <person name="Hillier L.W."/>
            <person name="Roote J."/>
            <person name="Ashburner M."/>
            <person name="Bergman C.M."/>
        </authorList>
    </citation>
    <scope>NUCLEOTIDE SEQUENCE [LARGE SCALE GENOMIC DNA]</scope>
    <source>
        <strain evidence="4">Tai18E2 / Tucson 14021-0261.01</strain>
    </source>
</reference>
<evidence type="ECO:0000256" key="1">
    <source>
        <dbReference type="SAM" id="SignalP"/>
    </source>
</evidence>
<dbReference type="PANTHER" id="PTHR21179:SF1">
    <property type="entry name" value="KAZ1-TYPE SERINE PROTEASE INHIBITOR-LIKE PROTEIN TYPE EPSILON-RELATED"/>
    <property type="match status" value="1"/>
</dbReference>
<dbReference type="SMART" id="SM00280">
    <property type="entry name" value="KAZAL"/>
    <property type="match status" value="1"/>
</dbReference>
<dbReference type="AlphaFoldDB" id="B4PC30"/>
<gene>
    <name evidence="3" type="primary">Dyak\GE18022</name>
    <name evidence="3" type="synonym">dyak_GLEANR_19313</name>
    <name evidence="3" type="synonym">GE18022</name>
    <name evidence="3" type="ORF">Dyak_GE18022</name>
</gene>
<organism evidence="3 4">
    <name type="scientific">Drosophila yakuba</name>
    <name type="common">Fruit fly</name>
    <dbReference type="NCBI Taxonomy" id="7245"/>
    <lineage>
        <taxon>Eukaryota</taxon>
        <taxon>Metazoa</taxon>
        <taxon>Ecdysozoa</taxon>
        <taxon>Arthropoda</taxon>
        <taxon>Hexapoda</taxon>
        <taxon>Insecta</taxon>
        <taxon>Pterygota</taxon>
        <taxon>Neoptera</taxon>
        <taxon>Endopterygota</taxon>
        <taxon>Diptera</taxon>
        <taxon>Brachycera</taxon>
        <taxon>Muscomorpha</taxon>
        <taxon>Ephydroidea</taxon>
        <taxon>Drosophilidae</taxon>
        <taxon>Drosophila</taxon>
        <taxon>Sophophora</taxon>
    </lineage>
</organism>
<protein>
    <recommendedName>
        <fullName evidence="2">Kazal-like domain-containing protein</fullName>
    </recommendedName>
</protein>
<keyword evidence="1" id="KW-0732">Signal</keyword>
<dbReference type="PANTHER" id="PTHR21179">
    <property type="entry name" value="SERINE-TYPE ENDOPEPTIDASE INHIBITOR"/>
    <property type="match status" value="1"/>
</dbReference>
<evidence type="ECO:0000313" key="4">
    <source>
        <dbReference type="Proteomes" id="UP000002282"/>
    </source>
</evidence>
<dbReference type="InterPro" id="IPR002350">
    <property type="entry name" value="Kazal_dom"/>
</dbReference>
<dbReference type="GO" id="GO:0004867">
    <property type="term" value="F:serine-type endopeptidase inhibitor activity"/>
    <property type="evidence" value="ECO:0007669"/>
    <property type="project" value="InterPro"/>
</dbReference>
<dbReference type="PROSITE" id="PS51465">
    <property type="entry name" value="KAZAL_2"/>
    <property type="match status" value="1"/>
</dbReference>
<dbReference type="CDD" id="cd00104">
    <property type="entry name" value="KAZAL_FS"/>
    <property type="match status" value="1"/>
</dbReference>
<dbReference type="KEGG" id="dya:Dyak_GE18022"/>
<feature type="domain" description="Kazal-like" evidence="2">
    <location>
        <begin position="33"/>
        <end position="86"/>
    </location>
</feature>
<evidence type="ECO:0000259" key="2">
    <source>
        <dbReference type="PROSITE" id="PS51465"/>
    </source>
</evidence>
<dbReference type="InterPro" id="IPR039932">
    <property type="entry name" value="Spink4-like"/>
</dbReference>
<keyword evidence="4" id="KW-1185">Reference proteome</keyword>
<dbReference type="Proteomes" id="UP000002282">
    <property type="component" value="Chromosome 3L"/>
</dbReference>
<proteinExistence type="predicted"/>